<gene>
    <name evidence="1" type="ORF">VP1G_11374</name>
</gene>
<proteinExistence type="predicted"/>
<reference evidence="2" key="1">
    <citation type="submission" date="2014-12" db="EMBL/GenBank/DDBJ databases">
        <title>Genome Sequence of Valsa Canker Pathogens Uncovers a Specific Adaption of Colonization on Woody Bark.</title>
        <authorList>
            <person name="Yin Z."/>
            <person name="Liu H."/>
            <person name="Gao X."/>
            <person name="Li Z."/>
            <person name="Song N."/>
            <person name="Ke X."/>
            <person name="Dai Q."/>
            <person name="Wu Y."/>
            <person name="Sun Y."/>
            <person name="Xu J.-R."/>
            <person name="Kang Z.K."/>
            <person name="Wang L."/>
            <person name="Huang L."/>
        </authorList>
    </citation>
    <scope>NUCLEOTIDE SEQUENCE [LARGE SCALE GENOMIC DNA]</scope>
    <source>
        <strain evidence="2">SXYL134</strain>
    </source>
</reference>
<sequence length="71" mass="7669">MAGRCLREARGGRCLTSLVPHIPAANPLVTWDRTAAAFLKLLGEGWPAVTHIPPVGQQQVEGIQGWAQRGR</sequence>
<dbReference type="Proteomes" id="UP000078576">
    <property type="component" value="Unassembled WGS sequence"/>
</dbReference>
<dbReference type="AlphaFoldDB" id="A0A194VFB4"/>
<dbReference type="EMBL" id="KN714813">
    <property type="protein sequence ID" value="KUI62466.1"/>
    <property type="molecule type" value="Genomic_DNA"/>
</dbReference>
<evidence type="ECO:0000313" key="2">
    <source>
        <dbReference type="Proteomes" id="UP000078576"/>
    </source>
</evidence>
<accession>A0A194VFB4</accession>
<protein>
    <submittedName>
        <fullName evidence="1">Uncharacterized protein</fullName>
    </submittedName>
</protein>
<keyword evidence="2" id="KW-1185">Reference proteome</keyword>
<evidence type="ECO:0000313" key="1">
    <source>
        <dbReference type="EMBL" id="KUI62466.1"/>
    </source>
</evidence>
<name>A0A194VFB4_CYTMA</name>
<organism evidence="1 2">
    <name type="scientific">Cytospora mali</name>
    <name type="common">Apple Valsa canker fungus</name>
    <name type="synonym">Valsa mali</name>
    <dbReference type="NCBI Taxonomy" id="578113"/>
    <lineage>
        <taxon>Eukaryota</taxon>
        <taxon>Fungi</taxon>
        <taxon>Dikarya</taxon>
        <taxon>Ascomycota</taxon>
        <taxon>Pezizomycotina</taxon>
        <taxon>Sordariomycetes</taxon>
        <taxon>Sordariomycetidae</taxon>
        <taxon>Diaporthales</taxon>
        <taxon>Cytosporaceae</taxon>
        <taxon>Cytospora</taxon>
    </lineage>
</organism>